<organism evidence="2 3">
    <name type="scientific">Cirrhinus mrigala</name>
    <name type="common">Mrigala</name>
    <dbReference type="NCBI Taxonomy" id="683832"/>
    <lineage>
        <taxon>Eukaryota</taxon>
        <taxon>Metazoa</taxon>
        <taxon>Chordata</taxon>
        <taxon>Craniata</taxon>
        <taxon>Vertebrata</taxon>
        <taxon>Euteleostomi</taxon>
        <taxon>Actinopterygii</taxon>
        <taxon>Neopterygii</taxon>
        <taxon>Teleostei</taxon>
        <taxon>Ostariophysi</taxon>
        <taxon>Cypriniformes</taxon>
        <taxon>Cyprinidae</taxon>
        <taxon>Labeoninae</taxon>
        <taxon>Labeonini</taxon>
        <taxon>Cirrhinus</taxon>
    </lineage>
</organism>
<protein>
    <submittedName>
        <fullName evidence="2">Uncharacterized protein</fullName>
    </submittedName>
</protein>
<dbReference type="AlphaFoldDB" id="A0ABD0PCF0"/>
<dbReference type="EMBL" id="JAMKFB020000016">
    <property type="protein sequence ID" value="KAL0171447.1"/>
    <property type="molecule type" value="Genomic_DNA"/>
</dbReference>
<keyword evidence="1" id="KW-0812">Transmembrane</keyword>
<dbReference type="Proteomes" id="UP001529510">
    <property type="component" value="Unassembled WGS sequence"/>
</dbReference>
<evidence type="ECO:0000313" key="2">
    <source>
        <dbReference type="EMBL" id="KAL0171447.1"/>
    </source>
</evidence>
<keyword evidence="3" id="KW-1185">Reference proteome</keyword>
<evidence type="ECO:0000313" key="3">
    <source>
        <dbReference type="Proteomes" id="UP001529510"/>
    </source>
</evidence>
<keyword evidence="1" id="KW-1133">Transmembrane helix</keyword>
<keyword evidence="1" id="KW-0472">Membrane</keyword>
<name>A0ABD0PCF0_CIRMR</name>
<sequence>MWTFLGIASFTYIYKKCDALVSYAPRELVVAAVLCVSVGLMVTCFGFRGQTLKAPQFLQMPLKLLTLFPPTKKLFS</sequence>
<feature type="non-terminal residue" evidence="2">
    <location>
        <position position="76"/>
    </location>
</feature>
<accession>A0ABD0PCF0</accession>
<evidence type="ECO:0000256" key="1">
    <source>
        <dbReference type="SAM" id="Phobius"/>
    </source>
</evidence>
<feature type="transmembrane region" description="Helical" evidence="1">
    <location>
        <begin position="28"/>
        <end position="47"/>
    </location>
</feature>
<reference evidence="2 3" key="1">
    <citation type="submission" date="2024-05" db="EMBL/GenBank/DDBJ databases">
        <title>Genome sequencing and assembly of Indian major carp, Cirrhinus mrigala (Hamilton, 1822).</title>
        <authorList>
            <person name="Mohindra V."/>
            <person name="Chowdhury L.M."/>
            <person name="Lal K."/>
            <person name="Jena J.K."/>
        </authorList>
    </citation>
    <scope>NUCLEOTIDE SEQUENCE [LARGE SCALE GENOMIC DNA]</scope>
    <source>
        <strain evidence="2">CM1030</strain>
        <tissue evidence="2">Blood</tissue>
    </source>
</reference>
<proteinExistence type="predicted"/>
<gene>
    <name evidence="2" type="ORF">M9458_031758</name>
</gene>
<comment type="caution">
    <text evidence="2">The sequence shown here is derived from an EMBL/GenBank/DDBJ whole genome shotgun (WGS) entry which is preliminary data.</text>
</comment>